<dbReference type="AlphaFoldDB" id="A0AAV1R7E8"/>
<keyword evidence="2" id="KW-1185">Reference proteome</keyword>
<comment type="caution">
    <text evidence="1">The sequence shown here is derived from an EMBL/GenBank/DDBJ whole genome shotgun (WGS) entry which is preliminary data.</text>
</comment>
<dbReference type="Proteomes" id="UP001314170">
    <property type="component" value="Unassembled WGS sequence"/>
</dbReference>
<reference evidence="1 2" key="1">
    <citation type="submission" date="2024-01" db="EMBL/GenBank/DDBJ databases">
        <authorList>
            <person name="Waweru B."/>
        </authorList>
    </citation>
    <scope>NUCLEOTIDE SEQUENCE [LARGE SCALE GENOMIC DNA]</scope>
</reference>
<protein>
    <submittedName>
        <fullName evidence="1">Uncharacterized protein</fullName>
    </submittedName>
</protein>
<name>A0AAV1R7E8_9ROSI</name>
<evidence type="ECO:0000313" key="2">
    <source>
        <dbReference type="Proteomes" id="UP001314170"/>
    </source>
</evidence>
<sequence>MEEVVGLKPNEWKKLASLKSNGMEEAFNNHDAKMEEATTVKSNKMKEAFNIE</sequence>
<evidence type="ECO:0000313" key="1">
    <source>
        <dbReference type="EMBL" id="CAK7328893.1"/>
    </source>
</evidence>
<dbReference type="EMBL" id="CAWUPB010000905">
    <property type="protein sequence ID" value="CAK7328893.1"/>
    <property type="molecule type" value="Genomic_DNA"/>
</dbReference>
<gene>
    <name evidence="1" type="ORF">DCAF_LOCUS6636</name>
</gene>
<accession>A0AAV1R7E8</accession>
<proteinExistence type="predicted"/>
<feature type="non-terminal residue" evidence="1">
    <location>
        <position position="52"/>
    </location>
</feature>
<organism evidence="1 2">
    <name type="scientific">Dovyalis caffra</name>
    <dbReference type="NCBI Taxonomy" id="77055"/>
    <lineage>
        <taxon>Eukaryota</taxon>
        <taxon>Viridiplantae</taxon>
        <taxon>Streptophyta</taxon>
        <taxon>Embryophyta</taxon>
        <taxon>Tracheophyta</taxon>
        <taxon>Spermatophyta</taxon>
        <taxon>Magnoliopsida</taxon>
        <taxon>eudicotyledons</taxon>
        <taxon>Gunneridae</taxon>
        <taxon>Pentapetalae</taxon>
        <taxon>rosids</taxon>
        <taxon>fabids</taxon>
        <taxon>Malpighiales</taxon>
        <taxon>Salicaceae</taxon>
        <taxon>Flacourtieae</taxon>
        <taxon>Dovyalis</taxon>
    </lineage>
</organism>